<protein>
    <recommendedName>
        <fullName evidence="9">Cytochrome P450</fullName>
    </recommendedName>
</protein>
<keyword evidence="6" id="KW-0503">Monooxygenase</keyword>
<dbReference type="Pfam" id="PF00067">
    <property type="entry name" value="p450"/>
    <property type="match status" value="1"/>
</dbReference>
<keyword evidence="5" id="KW-0408">Iron</keyword>
<evidence type="ECO:0000313" key="7">
    <source>
        <dbReference type="EMBL" id="KAI3932947.1"/>
    </source>
</evidence>
<sequence length="143" mass="16104">MGAGSQINLSKRIYSLLGDVICQAAFGQKCDENEELLSLIKQLINMAGGFDIADIFPSLKFIHIISGMKLKLENLFHKVDKILETIIRKHLEHRAALKDNKMHELKEDLLDVILRVQEQGGLDFPITNENIKAVIGVFIILSH</sequence>
<evidence type="ECO:0000256" key="2">
    <source>
        <dbReference type="ARBA" id="ARBA00022617"/>
    </source>
</evidence>
<dbReference type="GO" id="GO:0004497">
    <property type="term" value="F:monooxygenase activity"/>
    <property type="evidence" value="ECO:0007669"/>
    <property type="project" value="UniProtKB-KW"/>
</dbReference>
<dbReference type="PANTHER" id="PTHR47953:SF16">
    <property type="entry name" value="CYTOCHROME P450 71D8"/>
    <property type="match status" value="1"/>
</dbReference>
<dbReference type="InterPro" id="IPR001128">
    <property type="entry name" value="Cyt_P450"/>
</dbReference>
<dbReference type="GO" id="GO:0020037">
    <property type="term" value="F:heme binding"/>
    <property type="evidence" value="ECO:0007669"/>
    <property type="project" value="InterPro"/>
</dbReference>
<keyword evidence="4" id="KW-0560">Oxidoreductase</keyword>
<evidence type="ECO:0000313" key="8">
    <source>
        <dbReference type="Proteomes" id="UP001202328"/>
    </source>
</evidence>
<dbReference type="EMBL" id="JAJJMB010006973">
    <property type="protein sequence ID" value="KAI3932947.1"/>
    <property type="molecule type" value="Genomic_DNA"/>
</dbReference>
<dbReference type="Gene3D" id="1.10.630.10">
    <property type="entry name" value="Cytochrome P450"/>
    <property type="match status" value="1"/>
</dbReference>
<dbReference type="Proteomes" id="UP001202328">
    <property type="component" value="Unassembled WGS sequence"/>
</dbReference>
<dbReference type="InterPro" id="IPR036396">
    <property type="entry name" value="Cyt_P450_sf"/>
</dbReference>
<evidence type="ECO:0000256" key="3">
    <source>
        <dbReference type="ARBA" id="ARBA00022723"/>
    </source>
</evidence>
<dbReference type="GO" id="GO:0033075">
    <property type="term" value="P:isoquinoline alkaloid biosynthetic process"/>
    <property type="evidence" value="ECO:0007669"/>
    <property type="project" value="UniProtKB-ARBA"/>
</dbReference>
<name>A0AAD4T0B0_9MAGN</name>
<dbReference type="PANTHER" id="PTHR47953">
    <property type="entry name" value="OS08G0105600 PROTEIN"/>
    <property type="match status" value="1"/>
</dbReference>
<proteinExistence type="inferred from homology"/>
<evidence type="ECO:0000256" key="6">
    <source>
        <dbReference type="ARBA" id="ARBA00023033"/>
    </source>
</evidence>
<accession>A0AAD4T0B0</accession>
<reference evidence="7" key="1">
    <citation type="submission" date="2022-04" db="EMBL/GenBank/DDBJ databases">
        <title>A functionally conserved STORR gene fusion in Papaver species that diverged 16.8 million years ago.</title>
        <authorList>
            <person name="Catania T."/>
        </authorList>
    </citation>
    <scope>NUCLEOTIDE SEQUENCE</scope>
    <source>
        <strain evidence="7">S-188037</strain>
    </source>
</reference>
<dbReference type="GO" id="GO:0016705">
    <property type="term" value="F:oxidoreductase activity, acting on paired donors, with incorporation or reduction of molecular oxygen"/>
    <property type="evidence" value="ECO:0007669"/>
    <property type="project" value="InterPro"/>
</dbReference>
<keyword evidence="2" id="KW-0349">Heme</keyword>
<evidence type="ECO:0008006" key="9">
    <source>
        <dbReference type="Google" id="ProtNLM"/>
    </source>
</evidence>
<dbReference type="AlphaFoldDB" id="A0AAD4T0B0"/>
<keyword evidence="3" id="KW-0479">Metal-binding</keyword>
<dbReference type="SUPFAM" id="SSF48264">
    <property type="entry name" value="Cytochrome P450"/>
    <property type="match status" value="1"/>
</dbReference>
<evidence type="ECO:0000256" key="1">
    <source>
        <dbReference type="ARBA" id="ARBA00010617"/>
    </source>
</evidence>
<gene>
    <name evidence="7" type="ORF">MKW98_029180</name>
</gene>
<comment type="caution">
    <text evidence="7">The sequence shown here is derived from an EMBL/GenBank/DDBJ whole genome shotgun (WGS) entry which is preliminary data.</text>
</comment>
<dbReference type="GO" id="GO:0005506">
    <property type="term" value="F:iron ion binding"/>
    <property type="evidence" value="ECO:0007669"/>
    <property type="project" value="InterPro"/>
</dbReference>
<organism evidence="7 8">
    <name type="scientific">Papaver atlanticum</name>
    <dbReference type="NCBI Taxonomy" id="357466"/>
    <lineage>
        <taxon>Eukaryota</taxon>
        <taxon>Viridiplantae</taxon>
        <taxon>Streptophyta</taxon>
        <taxon>Embryophyta</taxon>
        <taxon>Tracheophyta</taxon>
        <taxon>Spermatophyta</taxon>
        <taxon>Magnoliopsida</taxon>
        <taxon>Ranunculales</taxon>
        <taxon>Papaveraceae</taxon>
        <taxon>Papaveroideae</taxon>
        <taxon>Papaver</taxon>
    </lineage>
</organism>
<keyword evidence="8" id="KW-1185">Reference proteome</keyword>
<evidence type="ECO:0000256" key="4">
    <source>
        <dbReference type="ARBA" id="ARBA00023002"/>
    </source>
</evidence>
<dbReference type="InterPro" id="IPR052306">
    <property type="entry name" value="CYP450_71D"/>
</dbReference>
<evidence type="ECO:0000256" key="5">
    <source>
        <dbReference type="ARBA" id="ARBA00023004"/>
    </source>
</evidence>
<comment type="similarity">
    <text evidence="1">Belongs to the cytochrome P450 family.</text>
</comment>